<comment type="caution">
    <text evidence="1">The sequence shown here is derived from an EMBL/GenBank/DDBJ whole genome shotgun (WGS) entry which is preliminary data.</text>
</comment>
<dbReference type="EMBL" id="MOBU01000001">
    <property type="protein sequence ID" value="RON72687.1"/>
    <property type="molecule type" value="Genomic_DNA"/>
</dbReference>
<name>A0A423LWM8_PSEFL</name>
<dbReference type="Proteomes" id="UP000285757">
    <property type="component" value="Unassembled WGS sequence"/>
</dbReference>
<dbReference type="SUPFAM" id="SSF51735">
    <property type="entry name" value="NAD(P)-binding Rossmann-fold domains"/>
    <property type="match status" value="1"/>
</dbReference>
<reference evidence="1 2" key="1">
    <citation type="submission" date="2016-10" db="EMBL/GenBank/DDBJ databases">
        <title>Comparative genome analysis of multiple Pseudomonas spp. focuses on biocontrol and plant growth promoting traits.</title>
        <authorList>
            <person name="Tao X.-Y."/>
            <person name="Taylor C.G."/>
        </authorList>
    </citation>
    <scope>NUCLEOTIDE SEQUENCE [LARGE SCALE GENOMIC DNA]</scope>
    <source>
        <strain evidence="1 2">24D3</strain>
    </source>
</reference>
<dbReference type="GO" id="GO:0005737">
    <property type="term" value="C:cytoplasm"/>
    <property type="evidence" value="ECO:0007669"/>
    <property type="project" value="TreeGrafter"/>
</dbReference>
<dbReference type="Gene3D" id="3.30.1780.10">
    <property type="entry name" value="ornithine cyclodeaminase, domain 1"/>
    <property type="match status" value="1"/>
</dbReference>
<dbReference type="PANTHER" id="PTHR13812">
    <property type="entry name" value="KETIMINE REDUCTASE MU-CRYSTALLIN"/>
    <property type="match status" value="1"/>
</dbReference>
<dbReference type="PANTHER" id="PTHR13812:SF19">
    <property type="entry name" value="KETIMINE REDUCTASE MU-CRYSTALLIN"/>
    <property type="match status" value="1"/>
</dbReference>
<dbReference type="InterPro" id="IPR003462">
    <property type="entry name" value="ODC_Mu_crystall"/>
</dbReference>
<gene>
    <name evidence="1" type="ORF">BK671_01335</name>
</gene>
<evidence type="ECO:0000313" key="1">
    <source>
        <dbReference type="EMBL" id="RON72687.1"/>
    </source>
</evidence>
<accession>A0A423LWM8</accession>
<evidence type="ECO:0000313" key="2">
    <source>
        <dbReference type="Proteomes" id="UP000285757"/>
    </source>
</evidence>
<organism evidence="1 2">
    <name type="scientific">Pseudomonas fluorescens</name>
    <dbReference type="NCBI Taxonomy" id="294"/>
    <lineage>
        <taxon>Bacteria</taxon>
        <taxon>Pseudomonadati</taxon>
        <taxon>Pseudomonadota</taxon>
        <taxon>Gammaproteobacteria</taxon>
        <taxon>Pseudomonadales</taxon>
        <taxon>Pseudomonadaceae</taxon>
        <taxon>Pseudomonas</taxon>
    </lineage>
</organism>
<evidence type="ECO:0008006" key="3">
    <source>
        <dbReference type="Google" id="ProtNLM"/>
    </source>
</evidence>
<proteinExistence type="predicted"/>
<dbReference type="InterPro" id="IPR036291">
    <property type="entry name" value="NAD(P)-bd_dom_sf"/>
</dbReference>
<dbReference type="Gene3D" id="3.40.50.720">
    <property type="entry name" value="NAD(P)-binding Rossmann-like Domain"/>
    <property type="match status" value="1"/>
</dbReference>
<protein>
    <recommendedName>
        <fullName evidence="3">Ornithine cyclodeaminase</fullName>
    </recommendedName>
</protein>
<dbReference type="Pfam" id="PF02423">
    <property type="entry name" value="OCD_Mu_crystall"/>
    <property type="match status" value="1"/>
</dbReference>
<dbReference type="InterPro" id="IPR023401">
    <property type="entry name" value="ODC_N"/>
</dbReference>
<sequence>MAVMGSGIQARQQLWGLSSVRNIESLSLWSRSRQNALRIAQEARERWLPDCEIRVLDEPDEAIRNATLIATTTASCHPIARFDSLRKGVHINCMGAHTQEQREIPRHILEGSTLIVENRETACAEAGEWHRNAFEIPSLLNADSLLENTTIFSSTGHAFYDLVTTSYLLRKLQSTTA</sequence>
<dbReference type="AlphaFoldDB" id="A0A423LWM8"/>